<proteinExistence type="predicted"/>
<dbReference type="AlphaFoldDB" id="A0A364L6F5"/>
<keyword evidence="2" id="KW-1185">Reference proteome</keyword>
<dbReference type="InterPro" id="IPR047142">
    <property type="entry name" value="OryJ/VirC-like"/>
</dbReference>
<name>A0A364L6F5_TALAM</name>
<dbReference type="EMBL" id="MIKG01000015">
    <property type="protein sequence ID" value="RAO71384.1"/>
    <property type="molecule type" value="Genomic_DNA"/>
</dbReference>
<evidence type="ECO:0000313" key="1">
    <source>
        <dbReference type="EMBL" id="RAO71384.1"/>
    </source>
</evidence>
<dbReference type="Proteomes" id="UP000249363">
    <property type="component" value="Unassembled WGS sequence"/>
</dbReference>
<dbReference type="InterPro" id="IPR014710">
    <property type="entry name" value="RmlC-like_jellyroll"/>
</dbReference>
<dbReference type="Gene3D" id="2.60.120.10">
    <property type="entry name" value="Jelly Rolls"/>
    <property type="match status" value="1"/>
</dbReference>
<dbReference type="OrthoDB" id="5840532at2759"/>
<evidence type="ECO:0008006" key="3">
    <source>
        <dbReference type="Google" id="ProtNLM"/>
    </source>
</evidence>
<dbReference type="CDD" id="cd02231">
    <property type="entry name" value="cupin_BLL6423-like"/>
    <property type="match status" value="1"/>
</dbReference>
<organism evidence="1 2">
    <name type="scientific">Talaromyces amestolkiae</name>
    <dbReference type="NCBI Taxonomy" id="1196081"/>
    <lineage>
        <taxon>Eukaryota</taxon>
        <taxon>Fungi</taxon>
        <taxon>Dikarya</taxon>
        <taxon>Ascomycota</taxon>
        <taxon>Pezizomycotina</taxon>
        <taxon>Eurotiomycetes</taxon>
        <taxon>Eurotiomycetidae</taxon>
        <taxon>Eurotiales</taxon>
        <taxon>Trichocomaceae</taxon>
        <taxon>Talaromyces</taxon>
        <taxon>Talaromyces sect. Talaromyces</taxon>
    </lineage>
</organism>
<dbReference type="PANTHER" id="PTHR36156:SF3">
    <property type="entry name" value="CUPIN 2 CONSERVED BARREL DOMAIN-CONTAINING PROTEIN"/>
    <property type="match status" value="1"/>
</dbReference>
<dbReference type="SUPFAM" id="SSF51182">
    <property type="entry name" value="RmlC-like cupins"/>
    <property type="match status" value="1"/>
</dbReference>
<accession>A0A364L6F5</accession>
<gene>
    <name evidence="1" type="ORF">BHQ10_007396</name>
</gene>
<comment type="caution">
    <text evidence="1">The sequence shown here is derived from an EMBL/GenBank/DDBJ whole genome shotgun (WGS) entry which is preliminary data.</text>
</comment>
<reference evidence="1 2" key="1">
    <citation type="journal article" date="2017" name="Biotechnol. Biofuels">
        <title>Differential beta-glucosidase expression as a function of carbon source availability in Talaromyces amestolkiae: a genomic and proteomic approach.</title>
        <authorList>
            <person name="de Eugenio L.I."/>
            <person name="Mendez-Liter J.A."/>
            <person name="Nieto-Dominguez M."/>
            <person name="Alonso L."/>
            <person name="Gil-Munoz J."/>
            <person name="Barriuso J."/>
            <person name="Prieto A."/>
            <person name="Martinez M.J."/>
        </authorList>
    </citation>
    <scope>NUCLEOTIDE SEQUENCE [LARGE SCALE GENOMIC DNA]</scope>
    <source>
        <strain evidence="1 2">CIB</strain>
    </source>
</reference>
<dbReference type="GeneID" id="63796611"/>
<sequence>MPIESQLRDIKRYITTNNEAGESVFSSVDDNPPAVTNPTPANLFFCYATQNFPVDIKHEKDIERYQHFIDNPPGIIIPGGSAARIVDFPPDFTSAMHRTVSVNYNFVIDGEVEIMLDSGEMRLMKPGDVLVQRSVNHAWRNPSSTKWARIAAVSFPAVADGMKESGLEGVLKSE</sequence>
<dbReference type="InterPro" id="IPR011051">
    <property type="entry name" value="RmlC_Cupin_sf"/>
</dbReference>
<dbReference type="PANTHER" id="PTHR36156">
    <property type="entry name" value="SLR2101 PROTEIN"/>
    <property type="match status" value="1"/>
</dbReference>
<dbReference type="RefSeq" id="XP_040735899.1">
    <property type="nucleotide sequence ID" value="XM_040880086.1"/>
</dbReference>
<protein>
    <recommendedName>
        <fullName evidence="3">Cupin 2 conserved barrel domain-containing protein</fullName>
    </recommendedName>
</protein>
<evidence type="ECO:0000313" key="2">
    <source>
        <dbReference type="Proteomes" id="UP000249363"/>
    </source>
</evidence>